<accession>A0ABS8WGD8</accession>
<organism evidence="5 6">
    <name type="scientific">Motilimonas cestriensis</name>
    <dbReference type="NCBI Taxonomy" id="2742685"/>
    <lineage>
        <taxon>Bacteria</taxon>
        <taxon>Pseudomonadati</taxon>
        <taxon>Pseudomonadota</taxon>
        <taxon>Gammaproteobacteria</taxon>
        <taxon>Alteromonadales</taxon>
        <taxon>Alteromonadales genera incertae sedis</taxon>
        <taxon>Motilimonas</taxon>
    </lineage>
</organism>
<dbReference type="CDD" id="cd00830">
    <property type="entry name" value="KAS_III"/>
    <property type="match status" value="1"/>
</dbReference>
<feature type="domain" description="Beta-ketoacyl-[acyl-carrier-protein] synthase III N-terminal" evidence="4">
    <location>
        <begin position="107"/>
        <end position="180"/>
    </location>
</feature>
<dbReference type="Pfam" id="PF08545">
    <property type="entry name" value="ACP_syn_III"/>
    <property type="match status" value="1"/>
</dbReference>
<evidence type="ECO:0000259" key="3">
    <source>
        <dbReference type="Pfam" id="PF08541"/>
    </source>
</evidence>
<dbReference type="Gene3D" id="3.40.47.10">
    <property type="match status" value="1"/>
</dbReference>
<sequence length="331" mass="35685">MAFDIVGSDIYLPETKWSDKDFDLYLGLKKGTSKRQFGVETRHVAANHETAIYMAAKAALGALKNASLTINDIDLLVYASASHHQALPYDAAAVLARLNAPVNLASLDINSSCLSFLTALDYAQCIFLAKRHQRILIVSSELVTGITLNKTTPAKTEVATLFSDGAAAYVLQAASNASGFTGALFETHHQGYDFCQVKAGGSHVNPHHTAPEQLLAASQFEMDGKALFRHMTTTLPAFLVRGLQQSNIQRDQIDYLLPHQASHLALKRLPKMSGFCSQKIVNNVAQCGNQIAASLPINLHLLRQQQANSGKKVLLIGSAAGLSLGMGFLTL</sequence>
<feature type="domain" description="Beta-ketoacyl-[acyl-carrier-protein] synthase III C-terminal" evidence="3">
    <location>
        <begin position="243"/>
        <end position="326"/>
    </location>
</feature>
<evidence type="ECO:0000313" key="6">
    <source>
        <dbReference type="Proteomes" id="UP001201273"/>
    </source>
</evidence>
<dbReference type="InterPro" id="IPR013751">
    <property type="entry name" value="ACP_syn_III_N"/>
</dbReference>
<evidence type="ECO:0000313" key="5">
    <source>
        <dbReference type="EMBL" id="MCE2596681.1"/>
    </source>
</evidence>
<name>A0ABS8WGD8_9GAMM</name>
<dbReference type="InterPro" id="IPR016039">
    <property type="entry name" value="Thiolase-like"/>
</dbReference>
<dbReference type="Proteomes" id="UP001201273">
    <property type="component" value="Unassembled WGS sequence"/>
</dbReference>
<dbReference type="EMBL" id="JAIMJA010000023">
    <property type="protein sequence ID" value="MCE2596681.1"/>
    <property type="molecule type" value="Genomic_DNA"/>
</dbReference>
<keyword evidence="6" id="KW-1185">Reference proteome</keyword>
<evidence type="ECO:0000259" key="4">
    <source>
        <dbReference type="Pfam" id="PF08545"/>
    </source>
</evidence>
<comment type="caution">
    <text evidence="5">The sequence shown here is derived from an EMBL/GenBank/DDBJ whole genome shotgun (WGS) entry which is preliminary data.</text>
</comment>
<keyword evidence="2" id="KW-0012">Acyltransferase</keyword>
<dbReference type="RefSeq" id="WP_233054309.1">
    <property type="nucleotide sequence ID" value="NZ_JAIMJA010000023.1"/>
</dbReference>
<dbReference type="PANTHER" id="PTHR34069">
    <property type="entry name" value="3-OXOACYL-[ACYL-CARRIER-PROTEIN] SYNTHASE 3"/>
    <property type="match status" value="1"/>
</dbReference>
<evidence type="ECO:0000256" key="1">
    <source>
        <dbReference type="ARBA" id="ARBA00022679"/>
    </source>
</evidence>
<proteinExistence type="predicted"/>
<dbReference type="SUPFAM" id="SSF53901">
    <property type="entry name" value="Thiolase-like"/>
    <property type="match status" value="1"/>
</dbReference>
<gene>
    <name evidence="5" type="ORF">K6Y31_17980</name>
</gene>
<protein>
    <submittedName>
        <fullName evidence="5">Ketoacyl-ACP synthase III</fullName>
    </submittedName>
</protein>
<dbReference type="PANTHER" id="PTHR34069:SF2">
    <property type="entry name" value="BETA-KETOACYL-[ACYL-CARRIER-PROTEIN] SYNTHASE III"/>
    <property type="match status" value="1"/>
</dbReference>
<dbReference type="InterPro" id="IPR013747">
    <property type="entry name" value="ACP_syn_III_C"/>
</dbReference>
<keyword evidence="1" id="KW-0808">Transferase</keyword>
<evidence type="ECO:0000256" key="2">
    <source>
        <dbReference type="ARBA" id="ARBA00023315"/>
    </source>
</evidence>
<dbReference type="Pfam" id="PF08541">
    <property type="entry name" value="ACP_syn_III_C"/>
    <property type="match status" value="1"/>
</dbReference>
<reference evidence="5 6" key="1">
    <citation type="journal article" date="2022" name="Environ. Microbiol. Rep.">
        <title>Eco-phylogenetic analyses reveal divergent evolution of vitamin B12 metabolism in the marine bacterial family 'Psychromonadaceae'.</title>
        <authorList>
            <person name="Jin X."/>
            <person name="Yang Y."/>
            <person name="Cao H."/>
            <person name="Gao B."/>
            <person name="Zhao Z."/>
        </authorList>
    </citation>
    <scope>NUCLEOTIDE SEQUENCE [LARGE SCALE GENOMIC DNA]</scope>
    <source>
        <strain evidence="5 6">MKS20</strain>
    </source>
</reference>